<gene>
    <name evidence="2" type="ORF">MERR_LOCUS29226</name>
    <name evidence="3" type="ORF">MERR_LOCUS32075</name>
</gene>
<protein>
    <recommendedName>
        <fullName evidence="1">F-box domain-containing protein</fullName>
    </recommendedName>
</protein>
<reference evidence="2 4" key="1">
    <citation type="submission" date="2020-01" db="EMBL/GenBank/DDBJ databases">
        <authorList>
            <person name="Mishra B."/>
        </authorList>
    </citation>
    <scope>NUCLEOTIDE SEQUENCE [LARGE SCALE GENOMIC DNA]</scope>
</reference>
<dbReference type="InterPro" id="IPR001810">
    <property type="entry name" value="F-box_dom"/>
</dbReference>
<proteinExistence type="predicted"/>
<evidence type="ECO:0000313" key="4">
    <source>
        <dbReference type="Proteomes" id="UP000467841"/>
    </source>
</evidence>
<sequence length="344" mass="39617">MKAEESLTQTDLLPTDLIMEIFKRLPLKTLARFLCVSKLWASSLIRSRYFKKLFLAESLKRPGRLFFNIRRGKACCFYSSLQTQKPGKASVATYHMTLPYPRDKFTIMSPSVHGLICHRTFSSLKIYNPSTRRSITLPEFHAERPWLDNHYLGYDPIEGDYKILCMTTGTNGLAQDVQVLTIGEGNQWRMIVDCPPPHSPTIPQICIEGVLYYGACTRRQNGSKEHVIICFDVRNYPGSVHLCVLEDAAKHEWSYKCFGLPSLAGFRNSFQVFCAIDETGEFVLAPRNLEAPPFYVLYYDPEKKSMRRVGIEGITKFWQIGPYPRHQTRTIFIFPDQVENLMFI</sequence>
<feature type="domain" description="F-box" evidence="1">
    <location>
        <begin position="7"/>
        <end position="53"/>
    </location>
</feature>
<evidence type="ECO:0000313" key="3">
    <source>
        <dbReference type="EMBL" id="CAA7044840.1"/>
    </source>
</evidence>
<accession>A0A6D2K1G5</accession>
<dbReference type="InterPro" id="IPR036047">
    <property type="entry name" value="F-box-like_dom_sf"/>
</dbReference>
<evidence type="ECO:0000259" key="1">
    <source>
        <dbReference type="PROSITE" id="PS50181"/>
    </source>
</evidence>
<dbReference type="InterPro" id="IPR013187">
    <property type="entry name" value="F-box-assoc_dom_typ3"/>
</dbReference>
<dbReference type="EMBL" id="CACVBM020001307">
    <property type="protein sequence ID" value="CAA7044840.1"/>
    <property type="molecule type" value="Genomic_DNA"/>
</dbReference>
<organism evidence="2 4">
    <name type="scientific">Microthlaspi erraticum</name>
    <dbReference type="NCBI Taxonomy" id="1685480"/>
    <lineage>
        <taxon>Eukaryota</taxon>
        <taxon>Viridiplantae</taxon>
        <taxon>Streptophyta</taxon>
        <taxon>Embryophyta</taxon>
        <taxon>Tracheophyta</taxon>
        <taxon>Spermatophyta</taxon>
        <taxon>Magnoliopsida</taxon>
        <taxon>eudicotyledons</taxon>
        <taxon>Gunneridae</taxon>
        <taxon>Pentapetalae</taxon>
        <taxon>rosids</taxon>
        <taxon>malvids</taxon>
        <taxon>Brassicales</taxon>
        <taxon>Brassicaceae</taxon>
        <taxon>Coluteocarpeae</taxon>
        <taxon>Microthlaspi</taxon>
    </lineage>
</organism>
<evidence type="ECO:0000313" key="2">
    <source>
        <dbReference type="EMBL" id="CAA7041991.1"/>
    </source>
</evidence>
<dbReference type="OrthoDB" id="1040490at2759"/>
<dbReference type="Pfam" id="PF08268">
    <property type="entry name" value="FBA_3"/>
    <property type="match status" value="2"/>
</dbReference>
<name>A0A6D2K1G5_9BRAS</name>
<dbReference type="NCBIfam" id="TIGR01640">
    <property type="entry name" value="F_box_assoc_1"/>
    <property type="match status" value="1"/>
</dbReference>
<dbReference type="EMBL" id="CACVBM020001259">
    <property type="protein sequence ID" value="CAA7041991.1"/>
    <property type="molecule type" value="Genomic_DNA"/>
</dbReference>
<dbReference type="InterPro" id="IPR017451">
    <property type="entry name" value="F-box-assoc_interact_dom"/>
</dbReference>
<keyword evidence="4" id="KW-1185">Reference proteome</keyword>
<dbReference type="PANTHER" id="PTHR31111:SF106">
    <property type="entry name" value="F-BOX ASSOCIATED UBIQUITINATION EFFECTOR FAMILY PROTEIN"/>
    <property type="match status" value="1"/>
</dbReference>
<dbReference type="Gene3D" id="1.20.1280.50">
    <property type="match status" value="1"/>
</dbReference>
<dbReference type="Pfam" id="PF00646">
    <property type="entry name" value="F-box"/>
    <property type="match status" value="1"/>
</dbReference>
<dbReference type="SUPFAM" id="SSF81383">
    <property type="entry name" value="F-box domain"/>
    <property type="match status" value="1"/>
</dbReference>
<dbReference type="PROSITE" id="PS50181">
    <property type="entry name" value="FBOX"/>
    <property type="match status" value="1"/>
</dbReference>
<dbReference type="PANTHER" id="PTHR31111">
    <property type="entry name" value="BNAA05G37150D PROTEIN-RELATED"/>
    <property type="match status" value="1"/>
</dbReference>
<dbReference type="SMART" id="SM00256">
    <property type="entry name" value="FBOX"/>
    <property type="match status" value="1"/>
</dbReference>
<dbReference type="AlphaFoldDB" id="A0A6D2K1G5"/>
<dbReference type="Proteomes" id="UP000467841">
    <property type="component" value="Unassembled WGS sequence"/>
</dbReference>